<name>A0ABT1C2B3_9HYPH</name>
<accession>A0ABT1C2B3</accession>
<dbReference type="Gene3D" id="3.40.50.300">
    <property type="entry name" value="P-loop containing nucleotide triphosphate hydrolases"/>
    <property type="match status" value="1"/>
</dbReference>
<sequence length="143" mass="15192">MPNFHACAVSLRGQGVLIAGASGSGKTRLALKLGGLRELDAQFVSDDQVMLEAVEGRLVARAPHTIFGMVEVRGLGPVAIPAIPEATVGLFVQLVPGPESPRFRAESEHETLEGIIIPRLRLPERDAEGAVLAIRAFLFGALF</sequence>
<dbReference type="SUPFAM" id="SSF53795">
    <property type="entry name" value="PEP carboxykinase-like"/>
    <property type="match status" value="1"/>
</dbReference>
<keyword evidence="2" id="KW-0418">Kinase</keyword>
<dbReference type="CDD" id="cd01918">
    <property type="entry name" value="HprK_C"/>
    <property type="match status" value="1"/>
</dbReference>
<organism evidence="2 3">
    <name type="scientific">Mesorhizobium liriopis</name>
    <dbReference type="NCBI Taxonomy" id="2953882"/>
    <lineage>
        <taxon>Bacteria</taxon>
        <taxon>Pseudomonadati</taxon>
        <taxon>Pseudomonadota</taxon>
        <taxon>Alphaproteobacteria</taxon>
        <taxon>Hyphomicrobiales</taxon>
        <taxon>Phyllobacteriaceae</taxon>
        <taxon>Mesorhizobium</taxon>
    </lineage>
</organism>
<protein>
    <submittedName>
        <fullName evidence="2">HPr kinase/phosphatase C-terminal domain-containing protein</fullName>
    </submittedName>
</protein>
<proteinExistence type="predicted"/>
<evidence type="ECO:0000313" key="3">
    <source>
        <dbReference type="Proteomes" id="UP001205906"/>
    </source>
</evidence>
<dbReference type="GO" id="GO:0016301">
    <property type="term" value="F:kinase activity"/>
    <property type="evidence" value="ECO:0007669"/>
    <property type="project" value="UniProtKB-KW"/>
</dbReference>
<evidence type="ECO:0000313" key="2">
    <source>
        <dbReference type="EMBL" id="MCO6048907.1"/>
    </source>
</evidence>
<keyword evidence="2" id="KW-0808">Transferase</keyword>
<dbReference type="EMBL" id="JAMXQS010000002">
    <property type="protein sequence ID" value="MCO6048907.1"/>
    <property type="molecule type" value="Genomic_DNA"/>
</dbReference>
<dbReference type="InterPro" id="IPR027417">
    <property type="entry name" value="P-loop_NTPase"/>
</dbReference>
<feature type="domain" description="HPr kinase/phosphorylase C-terminal" evidence="1">
    <location>
        <begin position="4"/>
        <end position="83"/>
    </location>
</feature>
<dbReference type="Proteomes" id="UP001205906">
    <property type="component" value="Unassembled WGS sequence"/>
</dbReference>
<gene>
    <name evidence="2" type="ORF">NGM99_03780</name>
</gene>
<evidence type="ECO:0000259" key="1">
    <source>
        <dbReference type="Pfam" id="PF07475"/>
    </source>
</evidence>
<dbReference type="Pfam" id="PF07475">
    <property type="entry name" value="Hpr_kinase_C"/>
    <property type="match status" value="1"/>
</dbReference>
<keyword evidence="3" id="KW-1185">Reference proteome</keyword>
<reference evidence="2 3" key="1">
    <citation type="submission" date="2022-06" db="EMBL/GenBank/DDBJ databases">
        <title>Mesorhizobium sp. strain RP14 Genome sequencing and assembly.</title>
        <authorList>
            <person name="Kim I."/>
        </authorList>
    </citation>
    <scope>NUCLEOTIDE SEQUENCE [LARGE SCALE GENOMIC DNA]</scope>
    <source>
        <strain evidence="3">RP14(2022)</strain>
    </source>
</reference>
<dbReference type="InterPro" id="IPR011104">
    <property type="entry name" value="Hpr_kin/Pase_C"/>
</dbReference>
<dbReference type="RefSeq" id="WP_252816158.1">
    <property type="nucleotide sequence ID" value="NZ_JAMXQS010000002.1"/>
</dbReference>
<comment type="caution">
    <text evidence="2">The sequence shown here is derived from an EMBL/GenBank/DDBJ whole genome shotgun (WGS) entry which is preliminary data.</text>
</comment>